<dbReference type="RefSeq" id="WP_146857798.1">
    <property type="nucleotide sequence ID" value="NZ_BKAU01000001.1"/>
</dbReference>
<protein>
    <recommendedName>
        <fullName evidence="3">Outer membrane protein beta-barrel domain-containing protein</fullName>
    </recommendedName>
</protein>
<keyword evidence="2" id="KW-1185">Reference proteome</keyword>
<organism evidence="1 2">
    <name type="scientific">Chitinophaga cymbidii</name>
    <dbReference type="NCBI Taxonomy" id="1096750"/>
    <lineage>
        <taxon>Bacteria</taxon>
        <taxon>Pseudomonadati</taxon>
        <taxon>Bacteroidota</taxon>
        <taxon>Chitinophagia</taxon>
        <taxon>Chitinophagales</taxon>
        <taxon>Chitinophagaceae</taxon>
        <taxon>Chitinophaga</taxon>
    </lineage>
</organism>
<gene>
    <name evidence="1" type="ORF">CCY01nite_05780</name>
</gene>
<dbReference type="OrthoDB" id="646451at2"/>
<name>A0A512RF99_9BACT</name>
<dbReference type="AlphaFoldDB" id="A0A512RF99"/>
<sequence>MKICYLQLLLLLICLTGCYSPIYLPNQVNAPLLKEKNEWKINVAPSNWQAAYAVTDHFAVMLNGMYSWERFGTHTASNDSGLFDHDSPFTRPEGGFAEVGAGYFTTIVDHPERPLIFDVFAGYGAGGFTVIDRSYYVERNIALRKDHTVRTTFHKFFIQPGIGMRHERVELSFNPRFTLLTGYNSRAGILVDNYRDYLNRGLGKTVWLYEPALTLRLGSPHIKWHFQIHGSVPMNGVMGPDKFLSPKFFPEITVNSGITLNFRSKKERAAL</sequence>
<proteinExistence type="predicted"/>
<dbReference type="Proteomes" id="UP000321436">
    <property type="component" value="Unassembled WGS sequence"/>
</dbReference>
<reference evidence="1 2" key="1">
    <citation type="submission" date="2019-07" db="EMBL/GenBank/DDBJ databases">
        <title>Whole genome shotgun sequence of Chitinophaga cymbidii NBRC 109752.</title>
        <authorList>
            <person name="Hosoyama A."/>
            <person name="Uohara A."/>
            <person name="Ohji S."/>
            <person name="Ichikawa N."/>
        </authorList>
    </citation>
    <scope>NUCLEOTIDE SEQUENCE [LARGE SCALE GENOMIC DNA]</scope>
    <source>
        <strain evidence="1 2">NBRC 109752</strain>
    </source>
</reference>
<dbReference type="EMBL" id="BKAU01000001">
    <property type="protein sequence ID" value="GEP94318.1"/>
    <property type="molecule type" value="Genomic_DNA"/>
</dbReference>
<evidence type="ECO:0000313" key="1">
    <source>
        <dbReference type="EMBL" id="GEP94318.1"/>
    </source>
</evidence>
<evidence type="ECO:0000313" key="2">
    <source>
        <dbReference type="Proteomes" id="UP000321436"/>
    </source>
</evidence>
<comment type="caution">
    <text evidence="1">The sequence shown here is derived from an EMBL/GenBank/DDBJ whole genome shotgun (WGS) entry which is preliminary data.</text>
</comment>
<accession>A0A512RF99</accession>
<evidence type="ECO:0008006" key="3">
    <source>
        <dbReference type="Google" id="ProtNLM"/>
    </source>
</evidence>